<name>A0A179B300_9ACTO</name>
<dbReference type="OrthoDB" id="9784977at2"/>
<dbReference type="EMBL" id="LVZK01000001">
    <property type="protein sequence ID" value="OAP85765.1"/>
    <property type="molecule type" value="Genomic_DNA"/>
</dbReference>
<dbReference type="RefSeq" id="WP_064230744.1">
    <property type="nucleotide sequence ID" value="NZ_LVZK01000001.1"/>
</dbReference>
<keyword evidence="2" id="KW-0472">Membrane</keyword>
<keyword evidence="2" id="KW-0812">Transmembrane</keyword>
<reference evidence="3 4" key="1">
    <citation type="submission" date="2016-04" db="EMBL/GenBank/DDBJ databases">
        <title>Peptidophaga gingivicola gen. nov., sp. nov., isolated from human subgingival plaque.</title>
        <authorList>
            <person name="Beall C.J."/>
            <person name="Mokrzan E.M."/>
            <person name="Griffen A.L."/>
            <person name="Leys E.J."/>
        </authorList>
    </citation>
    <scope>NUCLEOTIDE SEQUENCE [LARGE SCALE GENOMIC DNA]</scope>
    <source>
        <strain evidence="3 4">BA112</strain>
    </source>
</reference>
<evidence type="ECO:0000256" key="1">
    <source>
        <dbReference type="SAM" id="MobiDB-lite"/>
    </source>
</evidence>
<keyword evidence="4" id="KW-1185">Reference proteome</keyword>
<comment type="caution">
    <text evidence="3">The sequence shown here is derived from an EMBL/GenBank/DDBJ whole genome shotgun (WGS) entry which is preliminary data.</text>
</comment>
<sequence length="285" mass="31901">MSKKRVRLSLNEKLTGSQGTYTVRGNLSLRTWDREDNRYYDWEEWELISFNKGNVWLECDHYNREVSLYEPIGMPEELPNPETLTVGERIRITLPDGSSVRAKVEEAAVGEITASEGTTRYDAHAGDKIAYAVLRYHDDDGVMRQLNIETYNGAELACYTKTILSEESQTLLFGKRLLPRSGKYPGMLGVVAMILAVIAVVVIVSFIASKATEDETEGTYDNPETGTENTYDPDGGYYPYHRPVYRPRYSNGGGYRPVYRPRYGNDGGGYRPRSVYGGGGGGIGK</sequence>
<feature type="region of interest" description="Disordered" evidence="1">
    <location>
        <begin position="214"/>
        <end position="244"/>
    </location>
</feature>
<evidence type="ECO:0000313" key="3">
    <source>
        <dbReference type="EMBL" id="OAP85765.1"/>
    </source>
</evidence>
<feature type="region of interest" description="Disordered" evidence="1">
    <location>
        <begin position="256"/>
        <end position="285"/>
    </location>
</feature>
<evidence type="ECO:0008006" key="5">
    <source>
        <dbReference type="Google" id="ProtNLM"/>
    </source>
</evidence>
<organism evidence="3 4">
    <name type="scientific">Peptidiphaga gingivicola</name>
    <dbReference type="NCBI Taxonomy" id="2741497"/>
    <lineage>
        <taxon>Bacteria</taxon>
        <taxon>Bacillati</taxon>
        <taxon>Actinomycetota</taxon>
        <taxon>Actinomycetes</taxon>
        <taxon>Actinomycetales</taxon>
        <taxon>Actinomycetaceae</taxon>
        <taxon>Peptidiphaga</taxon>
    </lineage>
</organism>
<proteinExistence type="predicted"/>
<dbReference type="Proteomes" id="UP000078368">
    <property type="component" value="Unassembled WGS sequence"/>
</dbReference>
<dbReference type="AlphaFoldDB" id="A0A179B300"/>
<accession>A0A179B300</accession>
<gene>
    <name evidence="3" type="ORF">A4H34_00775</name>
</gene>
<keyword evidence="2" id="KW-1133">Transmembrane helix</keyword>
<feature type="compositionally biased region" description="Gly residues" evidence="1">
    <location>
        <begin position="265"/>
        <end position="285"/>
    </location>
</feature>
<protein>
    <recommendedName>
        <fullName evidence="5">DUF4178 domain-containing protein</fullName>
    </recommendedName>
</protein>
<dbReference type="STRING" id="1823756.A4H34_00775"/>
<feature type="transmembrane region" description="Helical" evidence="2">
    <location>
        <begin position="184"/>
        <end position="208"/>
    </location>
</feature>
<evidence type="ECO:0000256" key="2">
    <source>
        <dbReference type="SAM" id="Phobius"/>
    </source>
</evidence>
<evidence type="ECO:0000313" key="4">
    <source>
        <dbReference type="Proteomes" id="UP000078368"/>
    </source>
</evidence>